<reference evidence="4 5" key="1">
    <citation type="submission" date="2017-09" db="EMBL/GenBank/DDBJ databases">
        <title>Complete genome sequence of Janthinobacterium svalbardensis PAMC 27463.</title>
        <authorList>
            <person name="Cho Y.-J."/>
            <person name="Cho A."/>
            <person name="Kim O.-S."/>
            <person name="Lee J.-I."/>
        </authorList>
    </citation>
    <scope>NUCLEOTIDE SEQUENCE [LARGE SCALE GENOMIC DNA]</scope>
    <source>
        <strain evidence="4 5">PAMC 27463</strain>
    </source>
</reference>
<evidence type="ECO:0000256" key="2">
    <source>
        <dbReference type="SAM" id="Phobius"/>
    </source>
</evidence>
<feature type="region of interest" description="Disordered" evidence="1">
    <location>
        <begin position="45"/>
        <end position="65"/>
    </location>
</feature>
<dbReference type="InterPro" id="IPR028904">
    <property type="entry name" value="Tox-REase-5_dom"/>
</dbReference>
<feature type="domain" description="Tox-REase-5" evidence="3">
    <location>
        <begin position="86"/>
        <end position="173"/>
    </location>
</feature>
<evidence type="ECO:0000313" key="5">
    <source>
        <dbReference type="Proteomes" id="UP000218437"/>
    </source>
</evidence>
<evidence type="ECO:0000313" key="4">
    <source>
        <dbReference type="EMBL" id="ATD59200.1"/>
    </source>
</evidence>
<dbReference type="AlphaFoldDB" id="A0A290WQN7"/>
<dbReference type="Proteomes" id="UP000218437">
    <property type="component" value="Chromosome"/>
</dbReference>
<keyword evidence="5" id="KW-1185">Reference proteome</keyword>
<feature type="compositionally biased region" description="Basic and acidic residues" evidence="1">
    <location>
        <begin position="55"/>
        <end position="65"/>
    </location>
</feature>
<keyword evidence="2" id="KW-1133">Transmembrane helix</keyword>
<dbReference type="EMBL" id="CP023422">
    <property type="protein sequence ID" value="ATD59200.1"/>
    <property type="molecule type" value="Genomic_DNA"/>
</dbReference>
<sequence>MPALPILVIPAVVEKILLALGVAAAGAVLTDDALRKRKKEAEEAKDARVTPIARAETRSEAKERCRCPPDKGTLMAVKHSMSPAARDYQARITGFLIGMEWVFEGKDFDGFQSRLCLLQEAKADYDQFFKENGEFRYDFQENIFLRMELKQATDQSKIVMPNPPASLKWYFQTPLAYEYMEPKLAALGITTYYVP</sequence>
<dbReference type="Pfam" id="PF15648">
    <property type="entry name" value="Tox-REase-5"/>
    <property type="match status" value="1"/>
</dbReference>
<organism evidence="4 5">
    <name type="scientific">Janthinobacterium svalbardensis</name>
    <dbReference type="NCBI Taxonomy" id="368607"/>
    <lineage>
        <taxon>Bacteria</taxon>
        <taxon>Pseudomonadati</taxon>
        <taxon>Pseudomonadota</taxon>
        <taxon>Betaproteobacteria</taxon>
        <taxon>Burkholderiales</taxon>
        <taxon>Oxalobacteraceae</taxon>
        <taxon>Janthinobacterium</taxon>
    </lineage>
</organism>
<name>A0A290WQN7_9BURK</name>
<keyword evidence="2" id="KW-0812">Transmembrane</keyword>
<evidence type="ECO:0000259" key="3">
    <source>
        <dbReference type="Pfam" id="PF15648"/>
    </source>
</evidence>
<protein>
    <recommendedName>
        <fullName evidence="3">Tox-REase-5 domain-containing protein</fullName>
    </recommendedName>
</protein>
<feature type="transmembrane region" description="Helical" evidence="2">
    <location>
        <begin position="6"/>
        <end position="29"/>
    </location>
</feature>
<proteinExistence type="predicted"/>
<accession>A0A290WQN7</accession>
<dbReference type="KEGG" id="jsv:CNX70_02585"/>
<gene>
    <name evidence="4" type="ORF">CNX70_02585</name>
</gene>
<keyword evidence="2" id="KW-0472">Membrane</keyword>
<evidence type="ECO:0000256" key="1">
    <source>
        <dbReference type="SAM" id="MobiDB-lite"/>
    </source>
</evidence>